<keyword evidence="3" id="KW-0862">Zinc</keyword>
<dbReference type="OrthoDB" id="9985472at2759"/>
<comment type="caution">
    <text evidence="7">The sequence shown here is derived from an EMBL/GenBank/DDBJ whole genome shotgun (WGS) entry which is preliminary data.</text>
</comment>
<feature type="domain" description="CENP-V/GFA" evidence="6">
    <location>
        <begin position="9"/>
        <end position="130"/>
    </location>
</feature>
<keyword evidence="2" id="KW-0479">Metal-binding</keyword>
<keyword evidence="8" id="KW-1185">Reference proteome</keyword>
<dbReference type="Gene3D" id="3.90.1590.10">
    <property type="entry name" value="glutathione-dependent formaldehyde- activating enzyme (gfa)"/>
    <property type="match status" value="1"/>
</dbReference>
<dbReference type="PROSITE" id="PS51891">
    <property type="entry name" value="CENP_V_GFA"/>
    <property type="match status" value="1"/>
</dbReference>
<evidence type="ECO:0000256" key="2">
    <source>
        <dbReference type="ARBA" id="ARBA00022723"/>
    </source>
</evidence>
<evidence type="ECO:0000256" key="1">
    <source>
        <dbReference type="ARBA" id="ARBA00005495"/>
    </source>
</evidence>
<feature type="region of interest" description="Disordered" evidence="5">
    <location>
        <begin position="201"/>
        <end position="220"/>
    </location>
</feature>
<accession>A0A9W8JU85</accession>
<dbReference type="InterPro" id="IPR006913">
    <property type="entry name" value="CENP-V/GFA"/>
</dbReference>
<dbReference type="Proteomes" id="UP001148786">
    <property type="component" value="Unassembled WGS sequence"/>
</dbReference>
<proteinExistence type="inferred from homology"/>
<evidence type="ECO:0000256" key="5">
    <source>
        <dbReference type="SAM" id="MobiDB-lite"/>
    </source>
</evidence>
<evidence type="ECO:0000256" key="4">
    <source>
        <dbReference type="ARBA" id="ARBA00023239"/>
    </source>
</evidence>
<dbReference type="InterPro" id="IPR002563">
    <property type="entry name" value="Flavin_Rdtase-like_dom"/>
</dbReference>
<name>A0A9W8JU85_9AGAR</name>
<comment type="similarity">
    <text evidence="1">Belongs to the Gfa family.</text>
</comment>
<dbReference type="EMBL" id="JANKHO010001317">
    <property type="protein sequence ID" value="KAJ3502181.1"/>
    <property type="molecule type" value="Genomic_DNA"/>
</dbReference>
<dbReference type="InterPro" id="IPR011057">
    <property type="entry name" value="Mss4-like_sf"/>
</dbReference>
<dbReference type="SUPFAM" id="SSF51316">
    <property type="entry name" value="Mss4-like"/>
    <property type="match status" value="1"/>
</dbReference>
<dbReference type="PANTHER" id="PTHR33337">
    <property type="entry name" value="GFA DOMAIN-CONTAINING PROTEIN"/>
    <property type="match status" value="1"/>
</dbReference>
<dbReference type="Pfam" id="PF01613">
    <property type="entry name" value="Flavin_Reduct"/>
    <property type="match status" value="1"/>
</dbReference>
<dbReference type="Gene3D" id="2.30.110.10">
    <property type="entry name" value="Electron Transport, Fmn-binding Protein, Chain A"/>
    <property type="match status" value="1"/>
</dbReference>
<dbReference type="PANTHER" id="PTHR33337:SF40">
    <property type="entry name" value="CENP-V_GFA DOMAIN-CONTAINING PROTEIN-RELATED"/>
    <property type="match status" value="1"/>
</dbReference>
<dbReference type="InterPro" id="IPR012349">
    <property type="entry name" value="Split_barrel_FMN-bd"/>
</dbReference>
<dbReference type="AlphaFoldDB" id="A0A9W8JU85"/>
<evidence type="ECO:0000313" key="8">
    <source>
        <dbReference type="Proteomes" id="UP001148786"/>
    </source>
</evidence>
<protein>
    <recommendedName>
        <fullName evidence="6">CENP-V/GFA domain-containing protein</fullName>
    </recommendedName>
</protein>
<keyword evidence="4" id="KW-0456">Lyase</keyword>
<evidence type="ECO:0000313" key="7">
    <source>
        <dbReference type="EMBL" id="KAJ3502181.1"/>
    </source>
</evidence>
<organism evidence="7 8">
    <name type="scientific">Agrocybe chaxingu</name>
    <dbReference type="NCBI Taxonomy" id="84603"/>
    <lineage>
        <taxon>Eukaryota</taxon>
        <taxon>Fungi</taxon>
        <taxon>Dikarya</taxon>
        <taxon>Basidiomycota</taxon>
        <taxon>Agaricomycotina</taxon>
        <taxon>Agaricomycetes</taxon>
        <taxon>Agaricomycetidae</taxon>
        <taxon>Agaricales</taxon>
        <taxon>Agaricineae</taxon>
        <taxon>Strophariaceae</taxon>
        <taxon>Agrocybe</taxon>
    </lineage>
</organism>
<evidence type="ECO:0000256" key="3">
    <source>
        <dbReference type="ARBA" id="ARBA00022833"/>
    </source>
</evidence>
<dbReference type="GO" id="GO:0010181">
    <property type="term" value="F:FMN binding"/>
    <property type="evidence" value="ECO:0007669"/>
    <property type="project" value="InterPro"/>
</dbReference>
<sequence>MSGEKPKTYKASCLCAGVKFTLEGDPFHFVVCHCQNCKKASGSAFVTNALFQSSKVTITEGQDLISNYKDGNTLSGNTITRCFCSKCGSSLFVKPAKEGITITHPGLVDEPTVDWIPTKEFHKNDQFAWVKELVFNTKKAQKLCVASPRKEPRRQQGFLEGAVEGGSEDLALEEHGDLKDQLKVLLRDMAQPVAVVTSFMPHRHHHPHSSTSQHGRYESPKHRFHGATLSSFSSIAMDPYPLITFSLRLPSRMATTLSTLPANFPAHMVVNLLSSSQSSTAIAFSRPDLHPAPFDTAGIEYKFSEEGLPVLQGGVGALSCRLVGRGLPLHDLDHLAVAVYCESSEGGGGGGVGTDDAFGIPPAKLY</sequence>
<dbReference type="SUPFAM" id="SSF50475">
    <property type="entry name" value="FMN-binding split barrel"/>
    <property type="match status" value="1"/>
</dbReference>
<reference evidence="7" key="1">
    <citation type="submission" date="2022-07" db="EMBL/GenBank/DDBJ databases">
        <title>Genome Sequence of Agrocybe chaxingu.</title>
        <authorList>
            <person name="Buettner E."/>
        </authorList>
    </citation>
    <scope>NUCLEOTIDE SEQUENCE</scope>
    <source>
        <strain evidence="7">MP-N11</strain>
    </source>
</reference>
<evidence type="ECO:0000259" key="6">
    <source>
        <dbReference type="PROSITE" id="PS51891"/>
    </source>
</evidence>
<dbReference type="SMART" id="SM00903">
    <property type="entry name" value="Flavin_Reduct"/>
    <property type="match status" value="1"/>
</dbReference>
<dbReference type="GO" id="GO:0046872">
    <property type="term" value="F:metal ion binding"/>
    <property type="evidence" value="ECO:0007669"/>
    <property type="project" value="UniProtKB-KW"/>
</dbReference>
<dbReference type="Pfam" id="PF04828">
    <property type="entry name" value="GFA"/>
    <property type="match status" value="1"/>
</dbReference>
<dbReference type="GO" id="GO:0016846">
    <property type="term" value="F:carbon-sulfur lyase activity"/>
    <property type="evidence" value="ECO:0007669"/>
    <property type="project" value="InterPro"/>
</dbReference>
<gene>
    <name evidence="7" type="ORF">NLJ89_g9003</name>
</gene>